<name>A0A8E2DQT7_9APHY</name>
<dbReference type="EMBL" id="KV722348">
    <property type="protein sequence ID" value="OCH93971.1"/>
    <property type="molecule type" value="Genomic_DNA"/>
</dbReference>
<evidence type="ECO:0000313" key="1">
    <source>
        <dbReference type="EMBL" id="OCH93971.1"/>
    </source>
</evidence>
<keyword evidence="2" id="KW-1185">Reference proteome</keyword>
<dbReference type="AlphaFoldDB" id="A0A8E2DQT7"/>
<gene>
    <name evidence="1" type="ORF">OBBRIDRAFT_789672</name>
</gene>
<evidence type="ECO:0000313" key="2">
    <source>
        <dbReference type="Proteomes" id="UP000250043"/>
    </source>
</evidence>
<organism evidence="1 2">
    <name type="scientific">Obba rivulosa</name>
    <dbReference type="NCBI Taxonomy" id="1052685"/>
    <lineage>
        <taxon>Eukaryota</taxon>
        <taxon>Fungi</taxon>
        <taxon>Dikarya</taxon>
        <taxon>Basidiomycota</taxon>
        <taxon>Agaricomycotina</taxon>
        <taxon>Agaricomycetes</taxon>
        <taxon>Polyporales</taxon>
        <taxon>Gelatoporiaceae</taxon>
        <taxon>Obba</taxon>
    </lineage>
</organism>
<dbReference type="Proteomes" id="UP000250043">
    <property type="component" value="Unassembled WGS sequence"/>
</dbReference>
<proteinExistence type="predicted"/>
<dbReference type="OrthoDB" id="2976172at2759"/>
<protein>
    <submittedName>
        <fullName evidence="1">Uncharacterized protein</fullName>
    </submittedName>
</protein>
<reference evidence="1 2" key="1">
    <citation type="submission" date="2016-07" db="EMBL/GenBank/DDBJ databases">
        <title>Draft genome of the white-rot fungus Obba rivulosa 3A-2.</title>
        <authorList>
            <consortium name="DOE Joint Genome Institute"/>
            <person name="Miettinen O."/>
            <person name="Riley R."/>
            <person name="Acob R."/>
            <person name="Barry K."/>
            <person name="Cullen D."/>
            <person name="De Vries R."/>
            <person name="Hainaut M."/>
            <person name="Hatakka A."/>
            <person name="Henrissat B."/>
            <person name="Hilden K."/>
            <person name="Kuo R."/>
            <person name="Labutti K."/>
            <person name="Lipzen A."/>
            <person name="Makela M.R."/>
            <person name="Sandor L."/>
            <person name="Spatafora J.W."/>
            <person name="Grigoriev I.V."/>
            <person name="Hibbett D.S."/>
        </authorList>
    </citation>
    <scope>NUCLEOTIDE SEQUENCE [LARGE SCALE GENOMIC DNA]</scope>
    <source>
        <strain evidence="1 2">3A-2</strain>
    </source>
</reference>
<sequence>MLLHFGFLVDEDWLVRRGVALRLGNNKTTEDRYYTIGQSVLDIMMKARLGDQCNIRRVVTKQGNDYWCMALASNDPREGMYTPHNMPPQEQLDRLKEVLMKKDHIKPQWYKAKYP</sequence>
<accession>A0A8E2DQT7</accession>